<gene>
    <name evidence="4" type="ORF">GJV76_04905</name>
</gene>
<dbReference type="OrthoDB" id="981213at2"/>
<organism evidence="4 5">
    <name type="scientific">Myroides albus</name>
    <dbReference type="NCBI Taxonomy" id="2562892"/>
    <lineage>
        <taxon>Bacteria</taxon>
        <taxon>Pseudomonadati</taxon>
        <taxon>Bacteroidota</taxon>
        <taxon>Flavobacteriia</taxon>
        <taxon>Flavobacteriales</taxon>
        <taxon>Flavobacteriaceae</taxon>
        <taxon>Myroides</taxon>
    </lineage>
</organism>
<feature type="coiled-coil region" evidence="1">
    <location>
        <begin position="156"/>
        <end position="190"/>
    </location>
</feature>
<feature type="chain" id="PRO_5026315267" description="tRNA (Guanine-N1)-methyltransferase" evidence="3">
    <location>
        <begin position="21"/>
        <end position="199"/>
    </location>
</feature>
<evidence type="ECO:0000256" key="1">
    <source>
        <dbReference type="SAM" id="Coils"/>
    </source>
</evidence>
<reference evidence="4 5" key="1">
    <citation type="submission" date="2019-11" db="EMBL/GenBank/DDBJ databases">
        <title>Genome of Strain BIT-d1.</title>
        <authorList>
            <person name="Yang Y."/>
        </authorList>
    </citation>
    <scope>NUCLEOTIDE SEQUENCE [LARGE SCALE GENOMIC DNA]</scope>
    <source>
        <strain evidence="4 5">BIT-d1</strain>
    </source>
</reference>
<dbReference type="AlphaFoldDB" id="A0A6I3LDB2"/>
<comment type="caution">
    <text evidence="4">The sequence shown here is derived from an EMBL/GenBank/DDBJ whole genome shotgun (WGS) entry which is preliminary data.</text>
</comment>
<feature type="coiled-coil region" evidence="1">
    <location>
        <begin position="84"/>
        <end position="111"/>
    </location>
</feature>
<evidence type="ECO:0000313" key="4">
    <source>
        <dbReference type="EMBL" id="MTG97479.1"/>
    </source>
</evidence>
<evidence type="ECO:0000256" key="2">
    <source>
        <dbReference type="SAM" id="Phobius"/>
    </source>
</evidence>
<keyword evidence="2" id="KW-0472">Membrane</keyword>
<feature type="transmembrane region" description="Helical" evidence="2">
    <location>
        <begin position="129"/>
        <end position="147"/>
    </location>
</feature>
<protein>
    <recommendedName>
        <fullName evidence="6">tRNA (Guanine-N1)-methyltransferase</fullName>
    </recommendedName>
</protein>
<keyword evidence="5" id="KW-1185">Reference proteome</keyword>
<evidence type="ECO:0008006" key="6">
    <source>
        <dbReference type="Google" id="ProtNLM"/>
    </source>
</evidence>
<evidence type="ECO:0000256" key="3">
    <source>
        <dbReference type="SAM" id="SignalP"/>
    </source>
</evidence>
<keyword evidence="1" id="KW-0175">Coiled coil</keyword>
<name>A0A6I3LDB2_9FLAO</name>
<keyword evidence="3" id="KW-0732">Signal</keyword>
<keyword evidence="2" id="KW-1133">Transmembrane helix</keyword>
<keyword evidence="2" id="KW-0812">Transmembrane</keyword>
<evidence type="ECO:0000313" key="5">
    <source>
        <dbReference type="Proteomes" id="UP000438760"/>
    </source>
</evidence>
<dbReference type="EMBL" id="WMJX01000006">
    <property type="protein sequence ID" value="MTG97479.1"/>
    <property type="molecule type" value="Genomic_DNA"/>
</dbReference>
<sequence length="199" mass="23022">MKTKVILTVSFLTLGLTCFAQEIDKSIDKQFAKLQAESTNYQYYSVIPKDKLAMLRKNVNDSIVVYRDSITKIQTEHQDVYNTIDQQKVVVDSLSKQVESIKKELEIERAKPNGFKSLGINITSTSFQVIVWGLIILWLLSIGIIIFRSKQSTLNTKDAIKQLADTELELEELRRNSLEREQKIRRQLQDEINKNRLSK</sequence>
<feature type="signal peptide" evidence="3">
    <location>
        <begin position="1"/>
        <end position="20"/>
    </location>
</feature>
<proteinExistence type="predicted"/>
<dbReference type="RefSeq" id="WP_155091526.1">
    <property type="nucleotide sequence ID" value="NZ_CP102754.1"/>
</dbReference>
<dbReference type="Proteomes" id="UP000438760">
    <property type="component" value="Unassembled WGS sequence"/>
</dbReference>
<accession>A0A6I3LDB2</accession>